<keyword evidence="2" id="KW-1185">Reference proteome</keyword>
<protein>
    <submittedName>
        <fullName evidence="1">Uncharacterized protein</fullName>
    </submittedName>
</protein>
<reference evidence="1" key="1">
    <citation type="journal article" date="2023" name="G3 (Bethesda)">
        <title>A reference genome for the long-term kleptoplast-retaining sea slug Elysia crispata morphotype clarki.</title>
        <authorList>
            <person name="Eastman K.E."/>
            <person name="Pendleton A.L."/>
            <person name="Shaikh M.A."/>
            <person name="Suttiyut T."/>
            <person name="Ogas R."/>
            <person name="Tomko P."/>
            <person name="Gavelis G."/>
            <person name="Widhalm J.R."/>
            <person name="Wisecaver J.H."/>
        </authorList>
    </citation>
    <scope>NUCLEOTIDE SEQUENCE</scope>
    <source>
        <strain evidence="1">ECLA1</strain>
    </source>
</reference>
<proteinExistence type="predicted"/>
<name>A0AAE1CV67_9GAST</name>
<gene>
    <name evidence="1" type="ORF">RRG08_016454</name>
</gene>
<dbReference type="Proteomes" id="UP001283361">
    <property type="component" value="Unassembled WGS sequence"/>
</dbReference>
<comment type="caution">
    <text evidence="1">The sequence shown here is derived from an EMBL/GenBank/DDBJ whole genome shotgun (WGS) entry which is preliminary data.</text>
</comment>
<accession>A0AAE1CV67</accession>
<dbReference type="EMBL" id="JAWDGP010006665">
    <property type="protein sequence ID" value="KAK3737149.1"/>
    <property type="molecule type" value="Genomic_DNA"/>
</dbReference>
<dbReference type="AlphaFoldDB" id="A0AAE1CV67"/>
<evidence type="ECO:0000313" key="2">
    <source>
        <dbReference type="Proteomes" id="UP001283361"/>
    </source>
</evidence>
<organism evidence="1 2">
    <name type="scientific">Elysia crispata</name>
    <name type="common">lettuce slug</name>
    <dbReference type="NCBI Taxonomy" id="231223"/>
    <lineage>
        <taxon>Eukaryota</taxon>
        <taxon>Metazoa</taxon>
        <taxon>Spiralia</taxon>
        <taxon>Lophotrochozoa</taxon>
        <taxon>Mollusca</taxon>
        <taxon>Gastropoda</taxon>
        <taxon>Heterobranchia</taxon>
        <taxon>Euthyneura</taxon>
        <taxon>Panpulmonata</taxon>
        <taxon>Sacoglossa</taxon>
        <taxon>Placobranchoidea</taxon>
        <taxon>Plakobranchidae</taxon>
        <taxon>Elysia</taxon>
    </lineage>
</organism>
<evidence type="ECO:0000313" key="1">
    <source>
        <dbReference type="EMBL" id="KAK3737149.1"/>
    </source>
</evidence>
<sequence>MYPTGAQVASSLIRELALSSTGYLRGEIKSSRTQKLPPPNANRLSCTGHRIPITVAQYCYRVCNNSYPRVRLLASPYSYSDPIVVMAQMSHLSEKDINDPLGAALGCDVTRRSSHHAMIPSMVLPLCNGAHLHFEGGLASFSRDHETKGGERECFNTWLGEDSIERIIFYDVDGLVCETIEWRGYTVRMEYYSVSVNGPRGYRTPILQGRSRNLPLHCCAPNCRGVPKR</sequence>